<proteinExistence type="predicted"/>
<sequence>MRDKIWRLRVDATVSYMRNLQLCILCLVPSPFAGSVVGFRASASTRDLGRSFRHGAPLQLGCGAIWLFCAWQVGQWQAATHHPQSSSATTPPVAPIVQTRNCVASPACDNLRQPRRLGNAPSHCQSIRAYPLSLERNWHRIAPLPIAHCFPRRDDAARRERARRHVDQRGRRRGDGRGGEHRRAPGRGGGDGADTSMVAEESAPPARTSFTSYLQSPIVNLLVGQGDEQTLLSAHQALLVQSPYFETACQGFVDDGSPRQIELPDMNLDTVGSFLEFLYTGEYFPKKLPGQRVLESDPSLPAVDDTGVHLLKHARLYTLAEKFGMTNLRTLASSKIHCVNSTAKGEITYARYVYANTSNDDKTVRAPIASFWATRSHTLRAEAEDEFKSLCLEYPQFGYDVLTRVLDDKLKRERNEKMHPATGSGRKRARHSSGGGGGGA</sequence>
<keyword evidence="2" id="KW-1185">Reference proteome</keyword>
<comment type="caution">
    <text evidence="1">The sequence shown here is derived from an EMBL/GenBank/DDBJ whole genome shotgun (WGS) entry which is preliminary data.</text>
</comment>
<reference evidence="1" key="1">
    <citation type="submission" date="2024-12" db="EMBL/GenBank/DDBJ databases">
        <title>Comparative genomics and development of molecular markers within Purpureocillium lilacinum and among Purpureocillium species.</title>
        <authorList>
            <person name="Yeh Z.-Y."/>
            <person name="Ni N.-T."/>
            <person name="Lo P.-H."/>
            <person name="Mushyakhwo K."/>
            <person name="Lin C.-F."/>
            <person name="Nai Y.-S."/>
        </authorList>
    </citation>
    <scope>NUCLEOTIDE SEQUENCE</scope>
    <source>
        <strain evidence="1">NCHU-NPUST-175</strain>
    </source>
</reference>
<evidence type="ECO:0000313" key="1">
    <source>
        <dbReference type="EMBL" id="KAL3964899.1"/>
    </source>
</evidence>
<protein>
    <submittedName>
        <fullName evidence="1">Uncharacterized protein</fullName>
    </submittedName>
</protein>
<evidence type="ECO:0000313" key="2">
    <source>
        <dbReference type="Proteomes" id="UP001638806"/>
    </source>
</evidence>
<accession>A0ACC4E9R9</accession>
<name>A0ACC4E9R9_PURLI</name>
<gene>
    <name evidence="1" type="ORF">ACCO45_001903</name>
</gene>
<organism evidence="1 2">
    <name type="scientific">Purpureocillium lilacinum</name>
    <name type="common">Paecilomyces lilacinus</name>
    <dbReference type="NCBI Taxonomy" id="33203"/>
    <lineage>
        <taxon>Eukaryota</taxon>
        <taxon>Fungi</taxon>
        <taxon>Dikarya</taxon>
        <taxon>Ascomycota</taxon>
        <taxon>Pezizomycotina</taxon>
        <taxon>Sordariomycetes</taxon>
        <taxon>Hypocreomycetidae</taxon>
        <taxon>Hypocreales</taxon>
        <taxon>Ophiocordycipitaceae</taxon>
        <taxon>Purpureocillium</taxon>
    </lineage>
</organism>
<dbReference type="Proteomes" id="UP001638806">
    <property type="component" value="Unassembled WGS sequence"/>
</dbReference>
<dbReference type="EMBL" id="JBGNUJ010000002">
    <property type="protein sequence ID" value="KAL3964899.1"/>
    <property type="molecule type" value="Genomic_DNA"/>
</dbReference>